<feature type="signal peptide" evidence="1">
    <location>
        <begin position="1"/>
        <end position="20"/>
    </location>
</feature>
<sequence length="123" mass="13772">MNWRQLGCGLAVVLSTTATASAGDKHQNRMPVHGAPPAMPPWMYERPYRVAPAGVWAPREPDWRSIDWSGPGFGHGVHRVTQAHSLQFEEKYVQPAKPSREPWFKIVISEFIPDDKVCGPGVR</sequence>
<dbReference type="AlphaFoldDB" id="A0A7C2JXV8"/>
<feature type="chain" id="PRO_5028454005" evidence="1">
    <location>
        <begin position="21"/>
        <end position="123"/>
    </location>
</feature>
<name>A0A7C2JXV8_9PLAN</name>
<gene>
    <name evidence="2" type="ORF">ENQ76_02795</name>
</gene>
<evidence type="ECO:0000256" key="1">
    <source>
        <dbReference type="SAM" id="SignalP"/>
    </source>
</evidence>
<accession>A0A7C2JXV8</accession>
<keyword evidence="1" id="KW-0732">Signal</keyword>
<organism evidence="2">
    <name type="scientific">Schlesneria paludicola</name>
    <dbReference type="NCBI Taxonomy" id="360056"/>
    <lineage>
        <taxon>Bacteria</taxon>
        <taxon>Pseudomonadati</taxon>
        <taxon>Planctomycetota</taxon>
        <taxon>Planctomycetia</taxon>
        <taxon>Planctomycetales</taxon>
        <taxon>Planctomycetaceae</taxon>
        <taxon>Schlesneria</taxon>
    </lineage>
</organism>
<comment type="caution">
    <text evidence="2">The sequence shown here is derived from an EMBL/GenBank/DDBJ whole genome shotgun (WGS) entry which is preliminary data.</text>
</comment>
<reference evidence="2" key="1">
    <citation type="journal article" date="2020" name="mSystems">
        <title>Genome- and Community-Level Interaction Insights into Carbon Utilization and Element Cycling Functions of Hydrothermarchaeota in Hydrothermal Sediment.</title>
        <authorList>
            <person name="Zhou Z."/>
            <person name="Liu Y."/>
            <person name="Xu W."/>
            <person name="Pan J."/>
            <person name="Luo Z.H."/>
            <person name="Li M."/>
        </authorList>
    </citation>
    <scope>NUCLEOTIDE SEQUENCE [LARGE SCALE GENOMIC DNA]</scope>
    <source>
        <strain evidence="2">SpSt-339</strain>
    </source>
</reference>
<proteinExistence type="predicted"/>
<dbReference type="EMBL" id="DSOK01000089">
    <property type="protein sequence ID" value="HEN14382.1"/>
    <property type="molecule type" value="Genomic_DNA"/>
</dbReference>
<evidence type="ECO:0000313" key="2">
    <source>
        <dbReference type="EMBL" id="HEN14382.1"/>
    </source>
</evidence>
<protein>
    <submittedName>
        <fullName evidence="2">Uncharacterized protein</fullName>
    </submittedName>
</protein>